<evidence type="ECO:0000313" key="11">
    <source>
        <dbReference type="Proteomes" id="UP001597373"/>
    </source>
</evidence>
<accession>A0ABW5DD77</accession>
<dbReference type="SUPFAM" id="SSF56601">
    <property type="entry name" value="beta-lactamase/transpeptidase-like"/>
    <property type="match status" value="1"/>
</dbReference>
<dbReference type="InterPro" id="IPR036680">
    <property type="entry name" value="SPOR-like_sf"/>
</dbReference>
<dbReference type="EMBL" id="JBHUIR010000017">
    <property type="protein sequence ID" value="MFD2259022.1"/>
    <property type="molecule type" value="Genomic_DNA"/>
</dbReference>
<keyword evidence="2 8" id="KW-0732">Signal</keyword>
<evidence type="ECO:0000256" key="5">
    <source>
        <dbReference type="ARBA" id="ARBA00022984"/>
    </source>
</evidence>
<dbReference type="Proteomes" id="UP001597373">
    <property type="component" value="Unassembled WGS sequence"/>
</dbReference>
<organism evidence="10 11">
    <name type="scientific">Chelativorans composti</name>
    <dbReference type="NCBI Taxonomy" id="768533"/>
    <lineage>
        <taxon>Bacteria</taxon>
        <taxon>Pseudomonadati</taxon>
        <taxon>Pseudomonadota</taxon>
        <taxon>Alphaproteobacteria</taxon>
        <taxon>Hyphomicrobiales</taxon>
        <taxon>Phyllobacteriaceae</taxon>
        <taxon>Chelativorans</taxon>
    </lineage>
</organism>
<dbReference type="PANTHER" id="PTHR21581">
    <property type="entry name" value="D-ALANYL-D-ALANINE CARBOXYPEPTIDASE"/>
    <property type="match status" value="1"/>
</dbReference>
<feature type="chain" id="PRO_5045222346" evidence="8">
    <location>
        <begin position="16"/>
        <end position="445"/>
    </location>
</feature>
<dbReference type="SUPFAM" id="SSF110997">
    <property type="entry name" value="Sporulation related repeat"/>
    <property type="match status" value="1"/>
</dbReference>
<proteinExistence type="inferred from homology"/>
<dbReference type="Pfam" id="PF05036">
    <property type="entry name" value="SPOR"/>
    <property type="match status" value="1"/>
</dbReference>
<dbReference type="InterPro" id="IPR001967">
    <property type="entry name" value="Peptidase_S11_N"/>
</dbReference>
<dbReference type="InterPro" id="IPR012338">
    <property type="entry name" value="Beta-lactam/transpept-like"/>
</dbReference>
<protein>
    <submittedName>
        <fullName evidence="10">D-alanyl-D-alanine carboxypeptidase</fullName>
    </submittedName>
</protein>
<evidence type="ECO:0000256" key="6">
    <source>
        <dbReference type="ARBA" id="ARBA00023316"/>
    </source>
</evidence>
<reference evidence="11" key="1">
    <citation type="journal article" date="2019" name="Int. J. Syst. Evol. Microbiol.">
        <title>The Global Catalogue of Microorganisms (GCM) 10K type strain sequencing project: providing services to taxonomists for standard genome sequencing and annotation.</title>
        <authorList>
            <consortium name="The Broad Institute Genomics Platform"/>
            <consortium name="The Broad Institute Genome Sequencing Center for Infectious Disease"/>
            <person name="Wu L."/>
            <person name="Ma J."/>
        </authorList>
    </citation>
    <scope>NUCLEOTIDE SEQUENCE [LARGE SCALE GENOMIC DNA]</scope>
    <source>
        <strain evidence="11">KCTC 23707</strain>
    </source>
</reference>
<dbReference type="Gene3D" id="3.30.70.1070">
    <property type="entry name" value="Sporulation related repeat"/>
    <property type="match status" value="1"/>
</dbReference>
<dbReference type="InterPro" id="IPR018044">
    <property type="entry name" value="Peptidase_S11"/>
</dbReference>
<dbReference type="PANTHER" id="PTHR21581:SF6">
    <property type="entry name" value="TRAFFICKING PROTEIN PARTICLE COMPLEX SUBUNIT 12"/>
    <property type="match status" value="1"/>
</dbReference>
<feature type="signal peptide" evidence="8">
    <location>
        <begin position="1"/>
        <end position="15"/>
    </location>
</feature>
<evidence type="ECO:0000256" key="3">
    <source>
        <dbReference type="ARBA" id="ARBA00022801"/>
    </source>
</evidence>
<keyword evidence="4" id="KW-0133">Cell shape</keyword>
<evidence type="ECO:0000313" key="10">
    <source>
        <dbReference type="EMBL" id="MFD2259022.1"/>
    </source>
</evidence>
<dbReference type="Pfam" id="PF00768">
    <property type="entry name" value="Peptidase_S11"/>
    <property type="match status" value="1"/>
</dbReference>
<evidence type="ECO:0000256" key="1">
    <source>
        <dbReference type="ARBA" id="ARBA00007164"/>
    </source>
</evidence>
<keyword evidence="10" id="KW-0121">Carboxypeptidase</keyword>
<dbReference type="Gene3D" id="3.40.710.10">
    <property type="entry name" value="DD-peptidase/beta-lactamase superfamily"/>
    <property type="match status" value="1"/>
</dbReference>
<keyword evidence="10" id="KW-0645">Protease</keyword>
<name>A0ABW5DD77_9HYPH</name>
<feature type="domain" description="SPOR" evidence="9">
    <location>
        <begin position="360"/>
        <end position="445"/>
    </location>
</feature>
<dbReference type="GO" id="GO:0004180">
    <property type="term" value="F:carboxypeptidase activity"/>
    <property type="evidence" value="ECO:0007669"/>
    <property type="project" value="UniProtKB-KW"/>
</dbReference>
<comment type="similarity">
    <text evidence="1 7">Belongs to the peptidase S11 family.</text>
</comment>
<keyword evidence="11" id="KW-1185">Reference proteome</keyword>
<evidence type="ECO:0000256" key="8">
    <source>
        <dbReference type="SAM" id="SignalP"/>
    </source>
</evidence>
<evidence type="ECO:0000259" key="9">
    <source>
        <dbReference type="PROSITE" id="PS51724"/>
    </source>
</evidence>
<dbReference type="PRINTS" id="PR00725">
    <property type="entry name" value="DADACBPTASE1"/>
</dbReference>
<comment type="caution">
    <text evidence="10">The sequence shown here is derived from an EMBL/GenBank/DDBJ whole genome shotgun (WGS) entry which is preliminary data.</text>
</comment>
<keyword evidence="3" id="KW-0378">Hydrolase</keyword>
<gene>
    <name evidence="10" type="ORF">ACFSMZ_04500</name>
</gene>
<evidence type="ECO:0000256" key="7">
    <source>
        <dbReference type="RuleBase" id="RU004016"/>
    </source>
</evidence>
<dbReference type="InterPro" id="IPR007730">
    <property type="entry name" value="SPOR-like_dom"/>
</dbReference>
<evidence type="ECO:0000256" key="4">
    <source>
        <dbReference type="ARBA" id="ARBA00022960"/>
    </source>
</evidence>
<sequence>MIAALALSLASPAMANPKYAGIVVDAKTGKVLYEENADSPRFPASLTKMMTLYLTFEALDAGKVTKNTRITFSKNAAAEPPTKLGVGAGNSITVEQAILALVTKSANDAATALAEHLGGSEANFAAMMTAKARQLGMTRTVFRNAHGLPNDAQKTTARDMARLGIALREHFPHHYHYFSTREFRFGKHRIGNHNRLLGAVKGVDGIKTGFTRAAGYNLVSSVQTDGRSIVAVVMGGSSARARDQQMANLISRYLPKASTGRDQQLIARGPVVIQPSAQVASAAAHSLPKIAPIPAGRPSEVLPVTAYAQEQAKADEDMLARIVAQDVVRVAAVTEAKATDGVDPVHTASAPAQVSSQPTSSASGQWVIQVASMPTKSEALRFLEEMKERVGGELAHANPFTEVFQHKGKTFHRARFGGFEDKVSAWSACENLKKQKIQCFATMAN</sequence>
<dbReference type="PROSITE" id="PS51724">
    <property type="entry name" value="SPOR"/>
    <property type="match status" value="1"/>
</dbReference>
<evidence type="ECO:0000256" key="2">
    <source>
        <dbReference type="ARBA" id="ARBA00022729"/>
    </source>
</evidence>
<keyword evidence="6" id="KW-0961">Cell wall biogenesis/degradation</keyword>
<keyword evidence="5" id="KW-0573">Peptidoglycan synthesis</keyword>